<feature type="transmembrane region" description="Helical" evidence="1">
    <location>
        <begin position="12"/>
        <end position="32"/>
    </location>
</feature>
<evidence type="ECO:0000313" key="2">
    <source>
        <dbReference type="EMBL" id="MBP5857276.1"/>
    </source>
</evidence>
<accession>A0A8J7V2K9</accession>
<evidence type="ECO:0000256" key="1">
    <source>
        <dbReference type="SAM" id="Phobius"/>
    </source>
</evidence>
<evidence type="ECO:0000313" key="3">
    <source>
        <dbReference type="Proteomes" id="UP000672602"/>
    </source>
</evidence>
<feature type="transmembrane region" description="Helical" evidence="1">
    <location>
        <begin position="114"/>
        <end position="141"/>
    </location>
</feature>
<comment type="caution">
    <text evidence="2">The sequence shown here is derived from an EMBL/GenBank/DDBJ whole genome shotgun (WGS) entry which is preliminary data.</text>
</comment>
<dbReference type="Proteomes" id="UP000672602">
    <property type="component" value="Unassembled WGS sequence"/>
</dbReference>
<proteinExistence type="predicted"/>
<dbReference type="RefSeq" id="WP_210681866.1">
    <property type="nucleotide sequence ID" value="NZ_JAGMWN010000004.1"/>
</dbReference>
<keyword evidence="1" id="KW-0472">Membrane</keyword>
<reference evidence="2" key="1">
    <citation type="submission" date="2021-04" db="EMBL/GenBank/DDBJ databases">
        <authorList>
            <person name="Zhang D.-C."/>
        </authorList>
    </citation>
    <scope>NUCLEOTIDE SEQUENCE</scope>
    <source>
        <strain evidence="2">CGMCC 1.15697</strain>
    </source>
</reference>
<gene>
    <name evidence="2" type="ORF">KAJ83_09670</name>
</gene>
<feature type="transmembrane region" description="Helical" evidence="1">
    <location>
        <begin position="53"/>
        <end position="74"/>
    </location>
</feature>
<dbReference type="AlphaFoldDB" id="A0A8J7V2K9"/>
<protein>
    <submittedName>
        <fullName evidence="2">Uncharacterized protein</fullName>
    </submittedName>
</protein>
<name>A0A8J7V2K9_9PROT</name>
<keyword evidence="3" id="KW-1185">Reference proteome</keyword>
<dbReference type="EMBL" id="JAGMWN010000004">
    <property type="protein sequence ID" value="MBP5857276.1"/>
    <property type="molecule type" value="Genomic_DNA"/>
</dbReference>
<keyword evidence="1" id="KW-0812">Transmembrane</keyword>
<feature type="transmembrane region" description="Helical" evidence="1">
    <location>
        <begin position="80"/>
        <end position="102"/>
    </location>
</feature>
<sequence length="143" mass="15129">MEIAIHWAFAGALAYAAAVLILLPFGVTAVLCRLCRLRRWVDYWTGGWLQAAAGWLILPAFAVIAIAPALLPILTTAAEWWGYAISGAVIAAGFGIAAWANWALHDGPYDEDAAFWTGCVYIAVGVVSALLVWLAGALVGWGG</sequence>
<organism evidence="2 3">
    <name type="scientific">Marivibrio halodurans</name>
    <dbReference type="NCBI Taxonomy" id="2039722"/>
    <lineage>
        <taxon>Bacteria</taxon>
        <taxon>Pseudomonadati</taxon>
        <taxon>Pseudomonadota</taxon>
        <taxon>Alphaproteobacteria</taxon>
        <taxon>Rhodospirillales</taxon>
        <taxon>Rhodospirillaceae</taxon>
        <taxon>Marivibrio</taxon>
    </lineage>
</organism>
<keyword evidence="1" id="KW-1133">Transmembrane helix</keyword>